<evidence type="ECO:0000256" key="2">
    <source>
        <dbReference type="ARBA" id="ARBA00006779"/>
    </source>
</evidence>
<feature type="domain" description="THH1/TOM1/TOM3" evidence="9">
    <location>
        <begin position="79"/>
        <end position="144"/>
    </location>
</feature>
<evidence type="ECO:0000256" key="3">
    <source>
        <dbReference type="ARBA" id="ARBA00022554"/>
    </source>
</evidence>
<dbReference type="PANTHER" id="PTHR31142:SF3">
    <property type="entry name" value="THH1_TOM1_TOM3 DOMAIN-CONTAINING PROTEIN"/>
    <property type="match status" value="1"/>
</dbReference>
<dbReference type="InterPro" id="IPR040226">
    <property type="entry name" value="THH1/TOM1/TOM3"/>
</dbReference>
<evidence type="ECO:0000313" key="10">
    <source>
        <dbReference type="EMBL" id="KAG6766048.1"/>
    </source>
</evidence>
<evidence type="ECO:0000313" key="11">
    <source>
        <dbReference type="Proteomes" id="UP000886885"/>
    </source>
</evidence>
<feature type="signal peptide" evidence="8">
    <location>
        <begin position="1"/>
        <end position="18"/>
    </location>
</feature>
<dbReference type="EMBL" id="JAAWWB010000015">
    <property type="protein sequence ID" value="KAG6766048.1"/>
    <property type="molecule type" value="Genomic_DNA"/>
</dbReference>
<evidence type="ECO:0000256" key="8">
    <source>
        <dbReference type="SAM" id="SignalP"/>
    </source>
</evidence>
<dbReference type="PANTHER" id="PTHR31142">
    <property type="entry name" value="TOBAMOVIRUS MULTIPLICATION PROTEIN 1-LIKE ISOFORM X1"/>
    <property type="match status" value="1"/>
</dbReference>
<keyword evidence="3" id="KW-0926">Vacuole</keyword>
<dbReference type="InterPro" id="IPR009457">
    <property type="entry name" value="THH1/TOM1/TOM3_dom"/>
</dbReference>
<feature type="transmembrane region" description="Helical" evidence="7">
    <location>
        <begin position="171"/>
        <end position="191"/>
    </location>
</feature>
<evidence type="ECO:0000256" key="6">
    <source>
        <dbReference type="ARBA" id="ARBA00023136"/>
    </source>
</evidence>
<name>A0A8X7Z847_POPTO</name>
<feature type="chain" id="PRO_5036462016" description="THH1/TOM1/TOM3 domain-containing protein" evidence="8">
    <location>
        <begin position="19"/>
        <end position="253"/>
    </location>
</feature>
<evidence type="ECO:0000256" key="1">
    <source>
        <dbReference type="ARBA" id="ARBA00004128"/>
    </source>
</evidence>
<keyword evidence="6 7" id="KW-0472">Membrane</keyword>
<keyword evidence="4 7" id="KW-0812">Transmembrane</keyword>
<dbReference type="GO" id="GO:0005774">
    <property type="term" value="C:vacuolar membrane"/>
    <property type="evidence" value="ECO:0007669"/>
    <property type="project" value="UniProtKB-SubCell"/>
</dbReference>
<feature type="transmembrane region" description="Helical" evidence="7">
    <location>
        <begin position="100"/>
        <end position="123"/>
    </location>
</feature>
<sequence length="253" mass="28849">MICSILTLTLVFFDLINSRLLCGWCWLGKIFRLLSSYQRCSLQACLCLQLLVSYSMEEESCVSSNCNVFAQLCKMINLLFLMLRRFPVESKGRRKKLQEVGYVTTICFFCFLVRCIMICFNAFDKAADLDVLDHPVLNFIYYLVNVGEFENDRSLVFLNGPCLNAMSSAGIYINIILRWLGIVFAGGDFTFNFGSFHFKEIASKTWYHTVSSHSLKELDVVYGGMEISRIAFNASIHFGDAVILQRRDGGEPK</sequence>
<keyword evidence="5 7" id="KW-1133">Transmembrane helix</keyword>
<accession>A0A8X7Z847</accession>
<dbReference type="AlphaFoldDB" id="A0A8X7Z847"/>
<organism evidence="10 11">
    <name type="scientific">Populus tomentosa</name>
    <name type="common">Chinese white poplar</name>
    <dbReference type="NCBI Taxonomy" id="118781"/>
    <lineage>
        <taxon>Eukaryota</taxon>
        <taxon>Viridiplantae</taxon>
        <taxon>Streptophyta</taxon>
        <taxon>Embryophyta</taxon>
        <taxon>Tracheophyta</taxon>
        <taxon>Spermatophyta</taxon>
        <taxon>Magnoliopsida</taxon>
        <taxon>eudicotyledons</taxon>
        <taxon>Gunneridae</taxon>
        <taxon>Pentapetalae</taxon>
        <taxon>rosids</taxon>
        <taxon>fabids</taxon>
        <taxon>Malpighiales</taxon>
        <taxon>Salicaceae</taxon>
        <taxon>Saliceae</taxon>
        <taxon>Populus</taxon>
    </lineage>
</organism>
<comment type="caution">
    <text evidence="10">The sequence shown here is derived from an EMBL/GenBank/DDBJ whole genome shotgun (WGS) entry which is preliminary data.</text>
</comment>
<evidence type="ECO:0000256" key="5">
    <source>
        <dbReference type="ARBA" id="ARBA00022989"/>
    </source>
</evidence>
<comment type="similarity">
    <text evidence="2">Belongs to the plant tobamovirus multiplication TOM1 protein family.</text>
</comment>
<comment type="subcellular location">
    <subcellularLocation>
        <location evidence="1">Vacuole membrane</location>
        <topology evidence="1">Multi-pass membrane protein</topology>
    </subcellularLocation>
</comment>
<protein>
    <recommendedName>
        <fullName evidence="9">THH1/TOM1/TOM3 domain-containing protein</fullName>
    </recommendedName>
</protein>
<evidence type="ECO:0000256" key="4">
    <source>
        <dbReference type="ARBA" id="ARBA00022692"/>
    </source>
</evidence>
<proteinExistence type="inferred from homology"/>
<gene>
    <name evidence="10" type="ORF">POTOM_030113</name>
</gene>
<evidence type="ECO:0000259" key="9">
    <source>
        <dbReference type="Pfam" id="PF06454"/>
    </source>
</evidence>
<dbReference type="OrthoDB" id="19798at2759"/>
<reference evidence="10" key="1">
    <citation type="journal article" date="2020" name="bioRxiv">
        <title>Hybrid origin of Populus tomentosa Carr. identified through genome sequencing and phylogenomic analysis.</title>
        <authorList>
            <person name="An X."/>
            <person name="Gao K."/>
            <person name="Chen Z."/>
            <person name="Li J."/>
            <person name="Yang X."/>
            <person name="Yang X."/>
            <person name="Zhou J."/>
            <person name="Guo T."/>
            <person name="Zhao T."/>
            <person name="Huang S."/>
            <person name="Miao D."/>
            <person name="Khan W.U."/>
            <person name="Rao P."/>
            <person name="Ye M."/>
            <person name="Lei B."/>
            <person name="Liao W."/>
            <person name="Wang J."/>
            <person name="Ji L."/>
            <person name="Li Y."/>
            <person name="Guo B."/>
            <person name="Mustafa N.S."/>
            <person name="Li S."/>
            <person name="Yun Q."/>
            <person name="Keller S.R."/>
            <person name="Mao J."/>
            <person name="Zhang R."/>
            <person name="Strauss S.H."/>
        </authorList>
    </citation>
    <scope>NUCLEOTIDE SEQUENCE</scope>
    <source>
        <strain evidence="10">GM15</strain>
        <tissue evidence="10">Leaf</tissue>
    </source>
</reference>
<dbReference type="Pfam" id="PF06454">
    <property type="entry name" value="THH1_TOM1-3_dom"/>
    <property type="match status" value="1"/>
</dbReference>
<evidence type="ECO:0000256" key="7">
    <source>
        <dbReference type="SAM" id="Phobius"/>
    </source>
</evidence>
<keyword evidence="8" id="KW-0732">Signal</keyword>
<keyword evidence="11" id="KW-1185">Reference proteome</keyword>
<dbReference type="Proteomes" id="UP000886885">
    <property type="component" value="Chromosome 8A"/>
</dbReference>